<comment type="similarity">
    <text evidence="2 7">Belongs to the fungal hydrophobin family.</text>
</comment>
<gene>
    <name evidence="8" type="ORF">BDQ12DRAFT_666972</name>
</gene>
<dbReference type="EMBL" id="ML213608">
    <property type="protein sequence ID" value="TFK37330.1"/>
    <property type="molecule type" value="Genomic_DNA"/>
</dbReference>
<feature type="chain" id="PRO_5023152792" description="Hydrophobin" evidence="7">
    <location>
        <begin position="23"/>
        <end position="127"/>
    </location>
</feature>
<dbReference type="STRING" id="68775.A0A5C3LWE9"/>
<dbReference type="Proteomes" id="UP000308652">
    <property type="component" value="Unassembled WGS sequence"/>
</dbReference>
<evidence type="ECO:0000256" key="4">
    <source>
        <dbReference type="ARBA" id="ARBA00022525"/>
    </source>
</evidence>
<evidence type="ECO:0000256" key="7">
    <source>
        <dbReference type="RuleBase" id="RU365009"/>
    </source>
</evidence>
<accession>A0A5C3LWE9</accession>
<dbReference type="GO" id="GO:0005199">
    <property type="term" value="F:structural constituent of cell wall"/>
    <property type="evidence" value="ECO:0007669"/>
    <property type="project" value="InterPro"/>
</dbReference>
<dbReference type="OrthoDB" id="4225815at2759"/>
<evidence type="ECO:0000256" key="1">
    <source>
        <dbReference type="ARBA" id="ARBA00004191"/>
    </source>
</evidence>
<feature type="signal peptide" evidence="7">
    <location>
        <begin position="1"/>
        <end position="22"/>
    </location>
</feature>
<keyword evidence="5 7" id="KW-0732">Signal</keyword>
<dbReference type="InterPro" id="IPR019778">
    <property type="entry name" value="Class_I_Hydrophobin_CS"/>
</dbReference>
<dbReference type="GO" id="GO:0009277">
    <property type="term" value="C:fungal-type cell wall"/>
    <property type="evidence" value="ECO:0007669"/>
    <property type="project" value="InterPro"/>
</dbReference>
<evidence type="ECO:0000256" key="6">
    <source>
        <dbReference type="ARBA" id="ARBA00023157"/>
    </source>
</evidence>
<keyword evidence="9" id="KW-1185">Reference proteome</keyword>
<reference evidence="8 9" key="1">
    <citation type="journal article" date="2019" name="Nat. Ecol. Evol.">
        <title>Megaphylogeny resolves global patterns of mushroom evolution.</title>
        <authorList>
            <person name="Varga T."/>
            <person name="Krizsan K."/>
            <person name="Foldi C."/>
            <person name="Dima B."/>
            <person name="Sanchez-Garcia M."/>
            <person name="Sanchez-Ramirez S."/>
            <person name="Szollosi G.J."/>
            <person name="Szarkandi J.G."/>
            <person name="Papp V."/>
            <person name="Albert L."/>
            <person name="Andreopoulos W."/>
            <person name="Angelini C."/>
            <person name="Antonin V."/>
            <person name="Barry K.W."/>
            <person name="Bougher N.L."/>
            <person name="Buchanan P."/>
            <person name="Buyck B."/>
            <person name="Bense V."/>
            <person name="Catcheside P."/>
            <person name="Chovatia M."/>
            <person name="Cooper J."/>
            <person name="Damon W."/>
            <person name="Desjardin D."/>
            <person name="Finy P."/>
            <person name="Geml J."/>
            <person name="Haridas S."/>
            <person name="Hughes K."/>
            <person name="Justo A."/>
            <person name="Karasinski D."/>
            <person name="Kautmanova I."/>
            <person name="Kiss B."/>
            <person name="Kocsube S."/>
            <person name="Kotiranta H."/>
            <person name="LaButti K.M."/>
            <person name="Lechner B.E."/>
            <person name="Liimatainen K."/>
            <person name="Lipzen A."/>
            <person name="Lukacs Z."/>
            <person name="Mihaltcheva S."/>
            <person name="Morgado L.N."/>
            <person name="Niskanen T."/>
            <person name="Noordeloos M.E."/>
            <person name="Ohm R.A."/>
            <person name="Ortiz-Santana B."/>
            <person name="Ovrebo C."/>
            <person name="Racz N."/>
            <person name="Riley R."/>
            <person name="Savchenko A."/>
            <person name="Shiryaev A."/>
            <person name="Soop K."/>
            <person name="Spirin V."/>
            <person name="Szebenyi C."/>
            <person name="Tomsovsky M."/>
            <person name="Tulloss R.E."/>
            <person name="Uehling J."/>
            <person name="Grigoriev I.V."/>
            <person name="Vagvolgyi C."/>
            <person name="Papp T."/>
            <person name="Martin F.M."/>
            <person name="Miettinen O."/>
            <person name="Hibbett D.S."/>
            <person name="Nagy L.G."/>
        </authorList>
    </citation>
    <scope>NUCLEOTIDE SEQUENCE [LARGE SCALE GENOMIC DNA]</scope>
    <source>
        <strain evidence="8 9">CBS 166.37</strain>
    </source>
</reference>
<protein>
    <recommendedName>
        <fullName evidence="7">Hydrophobin</fullName>
    </recommendedName>
</protein>
<name>A0A5C3LWE9_9AGAR</name>
<evidence type="ECO:0000256" key="2">
    <source>
        <dbReference type="ARBA" id="ARBA00010446"/>
    </source>
</evidence>
<evidence type="ECO:0000256" key="3">
    <source>
        <dbReference type="ARBA" id="ARBA00022512"/>
    </source>
</evidence>
<evidence type="ECO:0000313" key="8">
    <source>
        <dbReference type="EMBL" id="TFK37330.1"/>
    </source>
</evidence>
<evidence type="ECO:0000256" key="5">
    <source>
        <dbReference type="ARBA" id="ARBA00022729"/>
    </source>
</evidence>
<keyword evidence="6 7" id="KW-1015">Disulfide bond</keyword>
<dbReference type="PROSITE" id="PS00956">
    <property type="entry name" value="HYDROPHOBIN"/>
    <property type="match status" value="1"/>
</dbReference>
<dbReference type="AlphaFoldDB" id="A0A5C3LWE9"/>
<dbReference type="SMART" id="SM00075">
    <property type="entry name" value="HYDRO"/>
    <property type="match status" value="1"/>
</dbReference>
<dbReference type="Pfam" id="PF01185">
    <property type="entry name" value="Hydrophobin"/>
    <property type="match status" value="1"/>
</dbReference>
<sequence>MFSRLALLSALSASALLAAATGTVTTTVTVTSTAPGTTETVYQNQCSTGPVQCCNSVKRADSAEATTILGLLGIALSDLNVLVGLQCSPVTVGGIGGNSCNAQTVCCQNNDFSGVIVIGCVPINISL</sequence>
<keyword evidence="3 7" id="KW-0134">Cell wall</keyword>
<dbReference type="InterPro" id="IPR001338">
    <property type="entry name" value="Class_I_Hydrophobin"/>
</dbReference>
<proteinExistence type="inferred from homology"/>
<dbReference type="CDD" id="cd23507">
    <property type="entry name" value="hydrophobin_I"/>
    <property type="match status" value="1"/>
</dbReference>
<evidence type="ECO:0000313" key="9">
    <source>
        <dbReference type="Proteomes" id="UP000308652"/>
    </source>
</evidence>
<organism evidence="8 9">
    <name type="scientific">Crucibulum laeve</name>
    <dbReference type="NCBI Taxonomy" id="68775"/>
    <lineage>
        <taxon>Eukaryota</taxon>
        <taxon>Fungi</taxon>
        <taxon>Dikarya</taxon>
        <taxon>Basidiomycota</taxon>
        <taxon>Agaricomycotina</taxon>
        <taxon>Agaricomycetes</taxon>
        <taxon>Agaricomycetidae</taxon>
        <taxon>Agaricales</taxon>
        <taxon>Agaricineae</taxon>
        <taxon>Nidulariaceae</taxon>
        <taxon>Crucibulum</taxon>
    </lineage>
</organism>
<keyword evidence="4 7" id="KW-0964">Secreted</keyword>
<comment type="subcellular location">
    <subcellularLocation>
        <location evidence="1 7">Secreted</location>
        <location evidence="1 7">Cell wall</location>
    </subcellularLocation>
</comment>